<accession>A0A2G8SA31</accession>
<proteinExistence type="predicted"/>
<evidence type="ECO:0000313" key="2">
    <source>
        <dbReference type="Proteomes" id="UP000230002"/>
    </source>
</evidence>
<reference evidence="1 2" key="1">
    <citation type="journal article" date="2015" name="Sci. Rep.">
        <title>Chromosome-level genome map provides insights into diverse defense mechanisms in the medicinal fungus Ganoderma sinense.</title>
        <authorList>
            <person name="Zhu Y."/>
            <person name="Xu J."/>
            <person name="Sun C."/>
            <person name="Zhou S."/>
            <person name="Xu H."/>
            <person name="Nelson D.R."/>
            <person name="Qian J."/>
            <person name="Song J."/>
            <person name="Luo H."/>
            <person name="Xiang L."/>
            <person name="Li Y."/>
            <person name="Xu Z."/>
            <person name="Ji A."/>
            <person name="Wang L."/>
            <person name="Lu S."/>
            <person name="Hayward A."/>
            <person name="Sun W."/>
            <person name="Li X."/>
            <person name="Schwartz D.C."/>
            <person name="Wang Y."/>
            <person name="Chen S."/>
        </authorList>
    </citation>
    <scope>NUCLEOTIDE SEQUENCE [LARGE SCALE GENOMIC DNA]</scope>
    <source>
        <strain evidence="1 2">ZZ0214-1</strain>
    </source>
</reference>
<protein>
    <submittedName>
        <fullName evidence="1">Uncharacterized protein</fullName>
    </submittedName>
</protein>
<dbReference type="AlphaFoldDB" id="A0A2G8SA31"/>
<keyword evidence="2" id="KW-1185">Reference proteome</keyword>
<gene>
    <name evidence="1" type="ORF">GSI_07308</name>
</gene>
<evidence type="ECO:0000313" key="1">
    <source>
        <dbReference type="EMBL" id="PIL30607.1"/>
    </source>
</evidence>
<comment type="caution">
    <text evidence="1">The sequence shown here is derived from an EMBL/GenBank/DDBJ whole genome shotgun (WGS) entry which is preliminary data.</text>
</comment>
<name>A0A2G8SA31_9APHY</name>
<dbReference type="EMBL" id="AYKW01000014">
    <property type="protein sequence ID" value="PIL30607.1"/>
    <property type="molecule type" value="Genomic_DNA"/>
</dbReference>
<dbReference type="Proteomes" id="UP000230002">
    <property type="component" value="Unassembled WGS sequence"/>
</dbReference>
<dbReference type="OrthoDB" id="5231159at2759"/>
<sequence>MHGLCYGFVLWEGLSKSCVVGAQFALLDTVREWSDVHEYTLQIIIHIALWTNGGVAHNLASRDKAMVVTLESVPNGGGDSIHISRAYRVFDVKIARRDEDPFLRRYWREEQAPNSEARAHNTGQEPRHPALAGTMHVALTIRGTAFALQFPEYDIYRPYMHTAEAIPPQFFCSAFKDLDVVCRRAIAAGIVLSISDDPAGNFLALPPPDFGIYERDGSGWKKVLNPTMVSDVINPDMARHPSKFVSGLPFQALWVLLGKW</sequence>
<organism evidence="1 2">
    <name type="scientific">Ganoderma sinense ZZ0214-1</name>
    <dbReference type="NCBI Taxonomy" id="1077348"/>
    <lineage>
        <taxon>Eukaryota</taxon>
        <taxon>Fungi</taxon>
        <taxon>Dikarya</taxon>
        <taxon>Basidiomycota</taxon>
        <taxon>Agaricomycotina</taxon>
        <taxon>Agaricomycetes</taxon>
        <taxon>Polyporales</taxon>
        <taxon>Polyporaceae</taxon>
        <taxon>Ganoderma</taxon>
    </lineage>
</organism>